<evidence type="ECO:0000313" key="2">
    <source>
        <dbReference type="Proteomes" id="UP000824469"/>
    </source>
</evidence>
<dbReference type="PANTHER" id="PTHR11439">
    <property type="entry name" value="GAG-POL-RELATED RETROTRANSPOSON"/>
    <property type="match status" value="1"/>
</dbReference>
<dbReference type="EMBL" id="JAHRHJ020000007">
    <property type="protein sequence ID" value="KAH9308131.1"/>
    <property type="molecule type" value="Genomic_DNA"/>
</dbReference>
<accession>A0AA38FPN5</accession>
<name>A0AA38FPN5_TAXCH</name>
<evidence type="ECO:0000313" key="1">
    <source>
        <dbReference type="EMBL" id="KAH9308131.1"/>
    </source>
</evidence>
<protein>
    <recommendedName>
        <fullName evidence="3">Copia protein</fullName>
    </recommendedName>
</protein>
<proteinExistence type="predicted"/>
<keyword evidence="2" id="KW-1185">Reference proteome</keyword>
<dbReference type="Proteomes" id="UP000824469">
    <property type="component" value="Unassembled WGS sequence"/>
</dbReference>
<dbReference type="CDD" id="cd09272">
    <property type="entry name" value="RNase_HI_RT_Ty1"/>
    <property type="match status" value="1"/>
</dbReference>
<organism evidence="1 2">
    <name type="scientific">Taxus chinensis</name>
    <name type="common">Chinese yew</name>
    <name type="synonym">Taxus wallichiana var. chinensis</name>
    <dbReference type="NCBI Taxonomy" id="29808"/>
    <lineage>
        <taxon>Eukaryota</taxon>
        <taxon>Viridiplantae</taxon>
        <taxon>Streptophyta</taxon>
        <taxon>Embryophyta</taxon>
        <taxon>Tracheophyta</taxon>
        <taxon>Spermatophyta</taxon>
        <taxon>Pinopsida</taxon>
        <taxon>Pinidae</taxon>
        <taxon>Conifers II</taxon>
        <taxon>Cupressales</taxon>
        <taxon>Taxaceae</taxon>
        <taxon>Taxus</taxon>
    </lineage>
</organism>
<feature type="non-terminal residue" evidence="1">
    <location>
        <position position="87"/>
    </location>
</feature>
<sequence length="87" mass="10124">AITWCNKKQPTVSISSTEAEYRSAMEAAKEALWLKRLFDEIKMKDPHSVPLFCDNQSTIALAHNPVQHQRMKHIEIHIHFIREKVLS</sequence>
<comment type="caution">
    <text evidence="1">The sequence shown here is derived from an EMBL/GenBank/DDBJ whole genome shotgun (WGS) entry which is preliminary data.</text>
</comment>
<dbReference type="PANTHER" id="PTHR11439:SF475">
    <property type="entry name" value="CYSTEINE-RICH RLK (RECEPTOR-LIKE PROTEIN KINASE) 8"/>
    <property type="match status" value="1"/>
</dbReference>
<dbReference type="OMA" id="HIHFIRE"/>
<evidence type="ECO:0008006" key="3">
    <source>
        <dbReference type="Google" id="ProtNLM"/>
    </source>
</evidence>
<gene>
    <name evidence="1" type="ORF">KI387_036042</name>
</gene>
<dbReference type="AlphaFoldDB" id="A0AA38FPN5"/>
<reference evidence="1 2" key="1">
    <citation type="journal article" date="2021" name="Nat. Plants">
        <title>The Taxus genome provides insights into paclitaxel biosynthesis.</title>
        <authorList>
            <person name="Xiong X."/>
            <person name="Gou J."/>
            <person name="Liao Q."/>
            <person name="Li Y."/>
            <person name="Zhou Q."/>
            <person name="Bi G."/>
            <person name="Li C."/>
            <person name="Du R."/>
            <person name="Wang X."/>
            <person name="Sun T."/>
            <person name="Guo L."/>
            <person name="Liang H."/>
            <person name="Lu P."/>
            <person name="Wu Y."/>
            <person name="Zhang Z."/>
            <person name="Ro D.K."/>
            <person name="Shang Y."/>
            <person name="Huang S."/>
            <person name="Yan J."/>
        </authorList>
    </citation>
    <scope>NUCLEOTIDE SEQUENCE [LARGE SCALE GENOMIC DNA]</scope>
    <source>
        <strain evidence="1">Ta-2019</strain>
    </source>
</reference>
<feature type="non-terminal residue" evidence="1">
    <location>
        <position position="1"/>
    </location>
</feature>